<dbReference type="PANTHER" id="PTHR33991:SF1">
    <property type="entry name" value="DNA REPAIR PROTEIN RECO"/>
    <property type="match status" value="1"/>
</dbReference>
<comment type="similarity">
    <text evidence="1 7">Belongs to the RecO family.</text>
</comment>
<evidence type="ECO:0000256" key="5">
    <source>
        <dbReference type="ARBA" id="ARBA00023204"/>
    </source>
</evidence>
<evidence type="ECO:0000256" key="3">
    <source>
        <dbReference type="ARBA" id="ARBA00022763"/>
    </source>
</evidence>
<keyword evidence="10" id="KW-1185">Reference proteome</keyword>
<dbReference type="InterPro" id="IPR042242">
    <property type="entry name" value="RecO_C"/>
</dbReference>
<evidence type="ECO:0000256" key="1">
    <source>
        <dbReference type="ARBA" id="ARBA00007452"/>
    </source>
</evidence>
<reference evidence="9" key="1">
    <citation type="journal article" date="2014" name="Int. J. Syst. Evol. Microbiol.">
        <title>Complete genome sequence of Corynebacterium casei LMG S-19264T (=DSM 44701T), isolated from a smear-ripened cheese.</title>
        <authorList>
            <consortium name="US DOE Joint Genome Institute (JGI-PGF)"/>
            <person name="Walter F."/>
            <person name="Albersmeier A."/>
            <person name="Kalinowski J."/>
            <person name="Ruckert C."/>
        </authorList>
    </citation>
    <scope>NUCLEOTIDE SEQUENCE</scope>
    <source>
        <strain evidence="9">CCM 7897</strain>
    </source>
</reference>
<dbReference type="HAMAP" id="MF_00201">
    <property type="entry name" value="RecO"/>
    <property type="match status" value="1"/>
</dbReference>
<comment type="function">
    <text evidence="7">Involved in DNA repair and RecF pathway recombination.</text>
</comment>
<dbReference type="Pfam" id="PF11967">
    <property type="entry name" value="RecO_N"/>
    <property type="match status" value="1"/>
</dbReference>
<keyword evidence="4 7" id="KW-0233">DNA recombination</keyword>
<evidence type="ECO:0000256" key="2">
    <source>
        <dbReference type="ARBA" id="ARBA00021310"/>
    </source>
</evidence>
<dbReference type="GO" id="GO:0006310">
    <property type="term" value="P:DNA recombination"/>
    <property type="evidence" value="ECO:0007669"/>
    <property type="project" value="UniProtKB-UniRule"/>
</dbReference>
<dbReference type="Proteomes" id="UP000606044">
    <property type="component" value="Unassembled WGS sequence"/>
</dbReference>
<protein>
    <recommendedName>
        <fullName evidence="2 7">DNA repair protein RecO</fullName>
    </recommendedName>
    <alternativeName>
        <fullName evidence="6 7">Recombination protein O</fullName>
    </alternativeName>
</protein>
<dbReference type="GO" id="GO:0006302">
    <property type="term" value="P:double-strand break repair"/>
    <property type="evidence" value="ECO:0007669"/>
    <property type="project" value="TreeGrafter"/>
</dbReference>
<proteinExistence type="inferred from homology"/>
<dbReference type="Gene3D" id="2.40.50.140">
    <property type="entry name" value="Nucleic acid-binding proteins"/>
    <property type="match status" value="1"/>
</dbReference>
<evidence type="ECO:0000256" key="6">
    <source>
        <dbReference type="ARBA" id="ARBA00033409"/>
    </source>
</evidence>
<reference evidence="9" key="2">
    <citation type="submission" date="2020-09" db="EMBL/GenBank/DDBJ databases">
        <authorList>
            <person name="Sun Q."/>
            <person name="Sedlacek I."/>
        </authorList>
    </citation>
    <scope>NUCLEOTIDE SEQUENCE</scope>
    <source>
        <strain evidence="9">CCM 7897</strain>
    </source>
</reference>
<dbReference type="GO" id="GO:0043590">
    <property type="term" value="C:bacterial nucleoid"/>
    <property type="evidence" value="ECO:0007669"/>
    <property type="project" value="TreeGrafter"/>
</dbReference>
<accession>A0A917FGF8</accession>
<dbReference type="RefSeq" id="WP_188581177.1">
    <property type="nucleotide sequence ID" value="NZ_BMCT01000005.1"/>
</dbReference>
<dbReference type="SUPFAM" id="SSF57863">
    <property type="entry name" value="ArfGap/RecO-like zinc finger"/>
    <property type="match status" value="1"/>
</dbReference>
<evidence type="ECO:0000313" key="9">
    <source>
        <dbReference type="EMBL" id="GGF73432.1"/>
    </source>
</evidence>
<evidence type="ECO:0000256" key="7">
    <source>
        <dbReference type="HAMAP-Rule" id="MF_00201"/>
    </source>
</evidence>
<dbReference type="NCBIfam" id="TIGR00613">
    <property type="entry name" value="reco"/>
    <property type="match status" value="1"/>
</dbReference>
<dbReference type="InterPro" id="IPR003717">
    <property type="entry name" value="RecO"/>
</dbReference>
<evidence type="ECO:0000256" key="4">
    <source>
        <dbReference type="ARBA" id="ARBA00023172"/>
    </source>
</evidence>
<organism evidence="9 10">
    <name type="scientific">Azorhizobium oxalatiphilum</name>
    <dbReference type="NCBI Taxonomy" id="980631"/>
    <lineage>
        <taxon>Bacteria</taxon>
        <taxon>Pseudomonadati</taxon>
        <taxon>Pseudomonadota</taxon>
        <taxon>Alphaproteobacteria</taxon>
        <taxon>Hyphomicrobiales</taxon>
        <taxon>Xanthobacteraceae</taxon>
        <taxon>Azorhizobium</taxon>
    </lineage>
</organism>
<gene>
    <name evidence="7 9" type="primary">recO</name>
    <name evidence="9" type="ORF">GCM10007301_36550</name>
</gene>
<dbReference type="Gene3D" id="1.20.1440.120">
    <property type="entry name" value="Recombination protein O, C-terminal domain"/>
    <property type="match status" value="1"/>
</dbReference>
<dbReference type="InterPro" id="IPR022572">
    <property type="entry name" value="DNA_rep/recomb_RecO_N"/>
</dbReference>
<comment type="caution">
    <text evidence="9">The sequence shown here is derived from an EMBL/GenBank/DDBJ whole genome shotgun (WGS) entry which is preliminary data.</text>
</comment>
<dbReference type="AlphaFoldDB" id="A0A917FGF8"/>
<dbReference type="InterPro" id="IPR012340">
    <property type="entry name" value="NA-bd_OB-fold"/>
</dbReference>
<dbReference type="Pfam" id="PF02565">
    <property type="entry name" value="RecO_C"/>
    <property type="match status" value="1"/>
</dbReference>
<sequence>MEWTDEGIVLGARRHGESGAVVDLMTRTRGRHAGLVRGGGTSRLAALLQPGNTLHAVWRARLESQLGLMSVEPLTLRSDALMRTAHGSFGVTYLAALMRLLPERDPHPGLFATLNAILDAFETPEGAGELLARFEVALLGELGFGLDLTRCAATGGNNDLAYVSPKSGRAVSRSAGDPYADKLFVLPTFLIGGILPPSLGDLEAGLRISGYFLESRVMAPRGLQMPEARAGFLSAVRRAMAATAVPGQ</sequence>
<feature type="domain" description="DNA replication/recombination mediator RecO N-terminal" evidence="8">
    <location>
        <begin position="1"/>
        <end position="70"/>
    </location>
</feature>
<evidence type="ECO:0000259" key="8">
    <source>
        <dbReference type="Pfam" id="PF11967"/>
    </source>
</evidence>
<name>A0A917FGF8_9HYPH</name>
<dbReference type="EMBL" id="BMCT01000005">
    <property type="protein sequence ID" value="GGF73432.1"/>
    <property type="molecule type" value="Genomic_DNA"/>
</dbReference>
<evidence type="ECO:0000313" key="10">
    <source>
        <dbReference type="Proteomes" id="UP000606044"/>
    </source>
</evidence>
<dbReference type="PANTHER" id="PTHR33991">
    <property type="entry name" value="DNA REPAIR PROTEIN RECO"/>
    <property type="match status" value="1"/>
</dbReference>
<dbReference type="InterPro" id="IPR037278">
    <property type="entry name" value="ARFGAP/RecO"/>
</dbReference>
<keyword evidence="5 7" id="KW-0234">DNA repair</keyword>
<dbReference type="SUPFAM" id="SSF50249">
    <property type="entry name" value="Nucleic acid-binding proteins"/>
    <property type="match status" value="1"/>
</dbReference>
<keyword evidence="3 7" id="KW-0227">DNA damage</keyword>